<dbReference type="PANTHER" id="PTHR34569">
    <property type="entry name" value="EXPRESSED PROTEIN"/>
    <property type="match status" value="1"/>
</dbReference>
<evidence type="ECO:0000256" key="1">
    <source>
        <dbReference type="SAM" id="MobiDB-lite"/>
    </source>
</evidence>
<sequence length="170" mass="18494">MGEAEPQPPPSTLRRRNSNPALVPAKLPLPTTKPLLATSSLPNGSASSQPPLDLDVISLKSPFTTYTSLKDIIPSSVTVNSPTAAAPTSNSGCQISIRNRLVKQAAWAYLQPMSSPPDSSGPHFIRRLWLRLSSHNPLSSFLQFIHIHLLPALMRVFDRILLILGIHAPR</sequence>
<dbReference type="PANTHER" id="PTHR34569:SF2">
    <property type="entry name" value="EXPRESSED PROTEIN"/>
    <property type="match status" value="1"/>
</dbReference>
<gene>
    <name evidence="2" type="ORF">SLEP1_g40552</name>
</gene>
<proteinExistence type="predicted"/>
<reference evidence="2 3" key="1">
    <citation type="journal article" date="2021" name="Commun. Biol.">
        <title>The genome of Shorea leprosula (Dipterocarpaceae) highlights the ecological relevance of drought in aseasonal tropical rainforests.</title>
        <authorList>
            <person name="Ng K.K.S."/>
            <person name="Kobayashi M.J."/>
            <person name="Fawcett J.A."/>
            <person name="Hatakeyama M."/>
            <person name="Paape T."/>
            <person name="Ng C.H."/>
            <person name="Ang C.C."/>
            <person name="Tnah L.H."/>
            <person name="Lee C.T."/>
            <person name="Nishiyama T."/>
            <person name="Sese J."/>
            <person name="O'Brien M.J."/>
            <person name="Copetti D."/>
            <person name="Mohd Noor M.I."/>
            <person name="Ong R.C."/>
            <person name="Putra M."/>
            <person name="Sireger I.Z."/>
            <person name="Indrioko S."/>
            <person name="Kosugi Y."/>
            <person name="Izuno A."/>
            <person name="Isagi Y."/>
            <person name="Lee S.L."/>
            <person name="Shimizu K.K."/>
        </authorList>
    </citation>
    <scope>NUCLEOTIDE SEQUENCE [LARGE SCALE GENOMIC DNA]</scope>
    <source>
        <strain evidence="2">214</strain>
    </source>
</reference>
<comment type="caution">
    <text evidence="2">The sequence shown here is derived from an EMBL/GenBank/DDBJ whole genome shotgun (WGS) entry which is preliminary data.</text>
</comment>
<feature type="region of interest" description="Disordered" evidence="1">
    <location>
        <begin position="1"/>
        <end position="51"/>
    </location>
</feature>
<protein>
    <submittedName>
        <fullName evidence="2">Uncharacterized protein</fullName>
    </submittedName>
</protein>
<name>A0AAV5L443_9ROSI</name>
<dbReference type="Proteomes" id="UP001054252">
    <property type="component" value="Unassembled WGS sequence"/>
</dbReference>
<keyword evidence="3" id="KW-1185">Reference proteome</keyword>
<accession>A0AAV5L443</accession>
<evidence type="ECO:0000313" key="3">
    <source>
        <dbReference type="Proteomes" id="UP001054252"/>
    </source>
</evidence>
<evidence type="ECO:0000313" key="2">
    <source>
        <dbReference type="EMBL" id="GKV31895.1"/>
    </source>
</evidence>
<feature type="compositionally biased region" description="Pro residues" evidence="1">
    <location>
        <begin position="1"/>
        <end position="11"/>
    </location>
</feature>
<organism evidence="2 3">
    <name type="scientific">Rubroshorea leprosula</name>
    <dbReference type="NCBI Taxonomy" id="152421"/>
    <lineage>
        <taxon>Eukaryota</taxon>
        <taxon>Viridiplantae</taxon>
        <taxon>Streptophyta</taxon>
        <taxon>Embryophyta</taxon>
        <taxon>Tracheophyta</taxon>
        <taxon>Spermatophyta</taxon>
        <taxon>Magnoliopsida</taxon>
        <taxon>eudicotyledons</taxon>
        <taxon>Gunneridae</taxon>
        <taxon>Pentapetalae</taxon>
        <taxon>rosids</taxon>
        <taxon>malvids</taxon>
        <taxon>Malvales</taxon>
        <taxon>Dipterocarpaceae</taxon>
        <taxon>Rubroshorea</taxon>
    </lineage>
</organism>
<dbReference type="AlphaFoldDB" id="A0AAV5L443"/>
<dbReference type="EMBL" id="BPVZ01000093">
    <property type="protein sequence ID" value="GKV31895.1"/>
    <property type="molecule type" value="Genomic_DNA"/>
</dbReference>
<feature type="compositionally biased region" description="Low complexity" evidence="1">
    <location>
        <begin position="20"/>
        <end position="42"/>
    </location>
</feature>